<comment type="caution">
    <text evidence="10">The sequence shown here is derived from an EMBL/GenBank/DDBJ whole genome shotgun (WGS) entry which is preliminary data.</text>
</comment>
<feature type="domain" description="Cathepsin propeptide inhibitor" evidence="9">
    <location>
        <begin position="317"/>
        <end position="370"/>
    </location>
</feature>
<feature type="domain" description="Cathepsin propeptide inhibitor" evidence="9">
    <location>
        <begin position="28"/>
        <end position="57"/>
    </location>
</feature>
<dbReference type="Pfam" id="PF08246">
    <property type="entry name" value="Inhibitor_I29"/>
    <property type="match status" value="1"/>
</dbReference>
<dbReference type="InterPro" id="IPR013128">
    <property type="entry name" value="Peptidase_C1A"/>
</dbReference>
<dbReference type="InterPro" id="IPR038765">
    <property type="entry name" value="Papain-like_cys_pep_sf"/>
</dbReference>
<gene>
    <name evidence="10" type="ORF">NQ317_007484</name>
</gene>
<dbReference type="CDD" id="cd02248">
    <property type="entry name" value="Peptidase_C1A"/>
    <property type="match status" value="2"/>
</dbReference>
<dbReference type="SMART" id="SM00645">
    <property type="entry name" value="Pept_C1"/>
    <property type="match status" value="2"/>
</dbReference>
<feature type="domain" description="Peptidase C1A papain C-terminal" evidence="8">
    <location>
        <begin position="402"/>
        <end position="629"/>
    </location>
</feature>
<feature type="chain" id="PRO_5046538496" evidence="7">
    <location>
        <begin position="17"/>
        <end position="631"/>
    </location>
</feature>
<feature type="domain" description="Peptidase C1A papain C-terminal" evidence="8">
    <location>
        <begin position="53"/>
        <end position="270"/>
    </location>
</feature>
<dbReference type="SUPFAM" id="SSF54001">
    <property type="entry name" value="Cysteine proteinases"/>
    <property type="match status" value="2"/>
</dbReference>
<keyword evidence="3" id="KW-0378">Hydrolase</keyword>
<keyword evidence="11" id="KW-1185">Reference proteome</keyword>
<keyword evidence="4" id="KW-0788">Thiol protease</keyword>
<protein>
    <submittedName>
        <fullName evidence="10">Uncharacterized protein</fullName>
    </submittedName>
</protein>
<dbReference type="InterPro" id="IPR000169">
    <property type="entry name" value="Pept_cys_AS"/>
</dbReference>
<dbReference type="InterPro" id="IPR039417">
    <property type="entry name" value="Peptidase_C1A_papain-like"/>
</dbReference>
<dbReference type="Proteomes" id="UP001162164">
    <property type="component" value="Unassembled WGS sequence"/>
</dbReference>
<feature type="signal peptide" evidence="7">
    <location>
        <begin position="1"/>
        <end position="16"/>
    </location>
</feature>
<reference evidence="10" key="1">
    <citation type="journal article" date="2023" name="Insect Mol. Biol.">
        <title>Genome sequencing provides insights into the evolution of gene families encoding plant cell wall-degrading enzymes in longhorned beetles.</title>
        <authorList>
            <person name="Shin N.R."/>
            <person name="Okamura Y."/>
            <person name="Kirsch R."/>
            <person name="Pauchet Y."/>
        </authorList>
    </citation>
    <scope>NUCLEOTIDE SEQUENCE</scope>
    <source>
        <strain evidence="10">MMC_N1</strain>
    </source>
</reference>
<dbReference type="PRINTS" id="PR00705">
    <property type="entry name" value="PAPAIN"/>
</dbReference>
<dbReference type="EMBL" id="JAPWTJ010000043">
    <property type="protein sequence ID" value="KAJ8984252.1"/>
    <property type="molecule type" value="Genomic_DNA"/>
</dbReference>
<dbReference type="PANTHER" id="PTHR12411">
    <property type="entry name" value="CYSTEINE PROTEASE FAMILY C1-RELATED"/>
    <property type="match status" value="1"/>
</dbReference>
<dbReference type="PROSITE" id="PS00639">
    <property type="entry name" value="THIOL_PROTEASE_HIS"/>
    <property type="match status" value="2"/>
</dbReference>
<keyword evidence="7" id="KW-0732">Signal</keyword>
<evidence type="ECO:0000256" key="4">
    <source>
        <dbReference type="ARBA" id="ARBA00022807"/>
    </source>
</evidence>
<proteinExistence type="inferred from homology"/>
<keyword evidence="5" id="KW-0865">Zymogen</keyword>
<evidence type="ECO:0000313" key="11">
    <source>
        <dbReference type="Proteomes" id="UP001162164"/>
    </source>
</evidence>
<dbReference type="InterPro" id="IPR025661">
    <property type="entry name" value="Pept_asp_AS"/>
</dbReference>
<evidence type="ECO:0000259" key="8">
    <source>
        <dbReference type="SMART" id="SM00645"/>
    </source>
</evidence>
<dbReference type="SMART" id="SM00848">
    <property type="entry name" value="Inhibitor_I29"/>
    <property type="match status" value="2"/>
</dbReference>
<keyword evidence="6" id="KW-1015">Disulfide bond</keyword>
<evidence type="ECO:0000259" key="9">
    <source>
        <dbReference type="SMART" id="SM00848"/>
    </source>
</evidence>
<evidence type="ECO:0000256" key="6">
    <source>
        <dbReference type="ARBA" id="ARBA00023157"/>
    </source>
</evidence>
<sequence length="631" mass="70253">MKTFLVVICIVICIKANLIPEENLDEKWVTFKLKHGKKYDTLEEEQSHGNNSVPEEFDWRNKEAVTRVKDQEDCGSCWAFSAVGTLESHYFLRTGHLVELSEQNLVDCSTEEGNGGCNGGYSSAAFYYVYLNDGIAGEKSYPYEAVDQVCQYKDSENVTSIKYFAKVEKGNEEYLKAAVATVGPVSVAIDADDGFALYDSGIFYSGCCSSDPNKANHEVVVVGYGATEKGTDYWIVKNSWGGDWGEKGYIRMARNKGNNCGVASDANFPLIAKQDDLVDIKGEISAAVCYFYSRHRQKHEGFAVLCGHLNISLPKPMQQFKILNRHGDASQKNFIESYNAVLEHNSLYDQGIVAFSMKINEYSDMSSEEFKKTMNGYKKNTKFLKDSNIQIKNFVPDETAEVPDEFDWRGERRRYSHKKSGTVWILLGVQYFAHIQLTGALEGQYFLKTGKLISISEQNLVDCSHEHNNIGCNGGDMNPSFTYVHDNDGIDSESIYPYEAQDGSCRYLSSGNVTSTMGYSTIENGNEEYLKAAIATVGPIAVGIDASVSSFRQYASGVYYEEACNDGSVDPENALDHAVLAIGYGTEDGQDYWLIKNSWGTTWGDEGYIKMARNRNNNCGVAAEASFPLNY</sequence>
<dbReference type="InterPro" id="IPR013201">
    <property type="entry name" value="Prot_inhib_I29"/>
</dbReference>
<evidence type="ECO:0000256" key="2">
    <source>
        <dbReference type="ARBA" id="ARBA00022670"/>
    </source>
</evidence>
<name>A0ABQ9K2D1_9CUCU</name>
<comment type="similarity">
    <text evidence="1">Belongs to the peptidase C1 family.</text>
</comment>
<dbReference type="Gene3D" id="3.90.70.10">
    <property type="entry name" value="Cysteine proteinases"/>
    <property type="match status" value="2"/>
</dbReference>
<organism evidence="10 11">
    <name type="scientific">Molorchus minor</name>
    <dbReference type="NCBI Taxonomy" id="1323400"/>
    <lineage>
        <taxon>Eukaryota</taxon>
        <taxon>Metazoa</taxon>
        <taxon>Ecdysozoa</taxon>
        <taxon>Arthropoda</taxon>
        <taxon>Hexapoda</taxon>
        <taxon>Insecta</taxon>
        <taxon>Pterygota</taxon>
        <taxon>Neoptera</taxon>
        <taxon>Endopterygota</taxon>
        <taxon>Coleoptera</taxon>
        <taxon>Polyphaga</taxon>
        <taxon>Cucujiformia</taxon>
        <taxon>Chrysomeloidea</taxon>
        <taxon>Cerambycidae</taxon>
        <taxon>Lamiinae</taxon>
        <taxon>Monochamini</taxon>
        <taxon>Molorchus</taxon>
    </lineage>
</organism>
<accession>A0ABQ9K2D1</accession>
<evidence type="ECO:0000256" key="5">
    <source>
        <dbReference type="ARBA" id="ARBA00023145"/>
    </source>
</evidence>
<evidence type="ECO:0000256" key="1">
    <source>
        <dbReference type="ARBA" id="ARBA00008455"/>
    </source>
</evidence>
<evidence type="ECO:0000256" key="7">
    <source>
        <dbReference type="SAM" id="SignalP"/>
    </source>
</evidence>
<dbReference type="InterPro" id="IPR025660">
    <property type="entry name" value="Pept_his_AS"/>
</dbReference>
<dbReference type="InterPro" id="IPR000668">
    <property type="entry name" value="Peptidase_C1A_C"/>
</dbReference>
<keyword evidence="2" id="KW-0645">Protease</keyword>
<evidence type="ECO:0000313" key="10">
    <source>
        <dbReference type="EMBL" id="KAJ8984252.1"/>
    </source>
</evidence>
<dbReference type="PROSITE" id="PS00640">
    <property type="entry name" value="THIOL_PROTEASE_ASN"/>
    <property type="match status" value="2"/>
</dbReference>
<dbReference type="Pfam" id="PF00112">
    <property type="entry name" value="Peptidase_C1"/>
    <property type="match status" value="2"/>
</dbReference>
<evidence type="ECO:0000256" key="3">
    <source>
        <dbReference type="ARBA" id="ARBA00022801"/>
    </source>
</evidence>
<dbReference type="PROSITE" id="PS00139">
    <property type="entry name" value="THIOL_PROTEASE_CYS"/>
    <property type="match status" value="1"/>
</dbReference>